<dbReference type="Pfam" id="PF11162">
    <property type="entry name" value="DUF2946"/>
    <property type="match status" value="1"/>
</dbReference>
<keyword evidence="3" id="KW-1185">Reference proteome</keyword>
<name>A0A1M6LQY3_9RHOB</name>
<evidence type="ECO:0008006" key="4">
    <source>
        <dbReference type="Google" id="ProtNLM"/>
    </source>
</evidence>
<proteinExistence type="predicted"/>
<sequence length="162" mass="17651">MSAFRTSNPDRLNTALARGACVRKISGLVAIVFLMLQLLAPSLASAAKGDWIEICSEYGIVLQQVDLSEGERSPGPQHTDCEDCTFCAFAAPMSPPIGSEFELSSAYAGQTTRWVEPVDAQAQRYQWPESRGPPVRTQQKNAERNSRASQASPYQKGGALWT</sequence>
<organism evidence="2 3">
    <name type="scientific">Shimia gijangensis</name>
    <dbReference type="NCBI Taxonomy" id="1470563"/>
    <lineage>
        <taxon>Bacteria</taxon>
        <taxon>Pseudomonadati</taxon>
        <taxon>Pseudomonadota</taxon>
        <taxon>Alphaproteobacteria</taxon>
        <taxon>Rhodobacterales</taxon>
        <taxon>Roseobacteraceae</taxon>
    </lineage>
</organism>
<dbReference type="EMBL" id="FQZQ01000012">
    <property type="protein sequence ID" value="SHJ73591.1"/>
    <property type="molecule type" value="Genomic_DNA"/>
</dbReference>
<dbReference type="STRING" id="1470563.SAMN05444000_11278"/>
<evidence type="ECO:0000313" key="3">
    <source>
        <dbReference type="Proteomes" id="UP000183982"/>
    </source>
</evidence>
<accession>A0A1M6LQY3</accession>
<gene>
    <name evidence="2" type="ORF">SAMN05444000_11278</name>
</gene>
<dbReference type="Proteomes" id="UP000183982">
    <property type="component" value="Unassembled WGS sequence"/>
</dbReference>
<evidence type="ECO:0000313" key="2">
    <source>
        <dbReference type="EMBL" id="SHJ73591.1"/>
    </source>
</evidence>
<dbReference type="AlphaFoldDB" id="A0A1M6LQY3"/>
<protein>
    <recommendedName>
        <fullName evidence="4">DUF2946 domain-containing protein</fullName>
    </recommendedName>
</protein>
<dbReference type="InterPro" id="IPR021333">
    <property type="entry name" value="DUF2946"/>
</dbReference>
<reference evidence="3" key="1">
    <citation type="submission" date="2016-11" db="EMBL/GenBank/DDBJ databases">
        <authorList>
            <person name="Varghese N."/>
            <person name="Submissions S."/>
        </authorList>
    </citation>
    <scope>NUCLEOTIDE SEQUENCE [LARGE SCALE GENOMIC DNA]</scope>
    <source>
        <strain evidence="3">DSM 100564</strain>
    </source>
</reference>
<feature type="region of interest" description="Disordered" evidence="1">
    <location>
        <begin position="124"/>
        <end position="162"/>
    </location>
</feature>
<evidence type="ECO:0000256" key="1">
    <source>
        <dbReference type="SAM" id="MobiDB-lite"/>
    </source>
</evidence>